<evidence type="ECO:0000256" key="5">
    <source>
        <dbReference type="ARBA" id="ARBA00022917"/>
    </source>
</evidence>
<dbReference type="GO" id="GO:0005829">
    <property type="term" value="C:cytosol"/>
    <property type="evidence" value="ECO:0007669"/>
    <property type="project" value="UniProtKB-SubCell"/>
</dbReference>
<keyword evidence="4" id="KW-0396">Initiation factor</keyword>
<evidence type="ECO:0000256" key="4">
    <source>
        <dbReference type="ARBA" id="ARBA00022540"/>
    </source>
</evidence>
<dbReference type="EMBL" id="JAUIZM010000010">
    <property type="protein sequence ID" value="KAK1360015.1"/>
    <property type="molecule type" value="Genomic_DNA"/>
</dbReference>
<dbReference type="GO" id="GO:0003743">
    <property type="term" value="F:translation initiation factor activity"/>
    <property type="evidence" value="ECO:0007669"/>
    <property type="project" value="UniProtKB-KW"/>
</dbReference>
<evidence type="ECO:0000313" key="12">
    <source>
        <dbReference type="Proteomes" id="UP001237642"/>
    </source>
</evidence>
<evidence type="ECO:0000313" key="11">
    <source>
        <dbReference type="EMBL" id="KAK1360015.1"/>
    </source>
</evidence>
<dbReference type="Proteomes" id="UP001237642">
    <property type="component" value="Unassembled WGS sequence"/>
</dbReference>
<gene>
    <name evidence="11" type="ORF">POM88_044489</name>
</gene>
<comment type="subunit">
    <text evidence="8">Component of the translation initiation factor 2B (eIF2B) complex which is a heterodecamer of two sets of five different subunits: alpha, beta, gamma, delta and epsilon. Subunits alpha, beta and delta comprise a regulatory subcomplex and subunits epsilon and gamma comprise a catalytic subcomplex. Within the complex, the hexameric regulatory complex resides at the center, with the two heterodimeric catalytic subcomplexes bound on opposite sides.</text>
</comment>
<dbReference type="PANTHER" id="PTHR10233">
    <property type="entry name" value="TRANSLATION INITIATION FACTOR EIF-2B"/>
    <property type="match status" value="1"/>
</dbReference>
<dbReference type="PANTHER" id="PTHR10233:SF14">
    <property type="entry name" value="TRANSLATION INITIATION FACTOR EIF-2B SUBUNIT DELTA"/>
    <property type="match status" value="1"/>
</dbReference>
<name>A0AAD8M2W9_9APIA</name>
<evidence type="ECO:0000256" key="3">
    <source>
        <dbReference type="ARBA" id="ARBA00022490"/>
    </source>
</evidence>
<evidence type="ECO:0000256" key="1">
    <source>
        <dbReference type="ARBA" id="ARBA00004514"/>
    </source>
</evidence>
<evidence type="ECO:0000256" key="7">
    <source>
        <dbReference type="ARBA" id="ARBA00044356"/>
    </source>
</evidence>
<comment type="subcellular location">
    <subcellularLocation>
        <location evidence="1">Cytoplasm</location>
        <location evidence="1">Cytosol</location>
    </subcellularLocation>
</comment>
<proteinExistence type="inferred from homology"/>
<feature type="transmembrane region" description="Helical" evidence="10">
    <location>
        <begin position="21"/>
        <end position="42"/>
    </location>
</feature>
<reference evidence="11" key="1">
    <citation type="submission" date="2023-02" db="EMBL/GenBank/DDBJ databases">
        <title>Genome of toxic invasive species Heracleum sosnowskyi carries increased number of genes despite the absence of recent whole-genome duplications.</title>
        <authorList>
            <person name="Schelkunov M."/>
            <person name="Shtratnikova V."/>
            <person name="Makarenko M."/>
            <person name="Klepikova A."/>
            <person name="Omelchenko D."/>
            <person name="Novikova G."/>
            <person name="Obukhova E."/>
            <person name="Bogdanov V."/>
            <person name="Penin A."/>
            <person name="Logacheva M."/>
        </authorList>
    </citation>
    <scope>NUCLEOTIDE SEQUENCE</scope>
    <source>
        <strain evidence="11">Hsosn_3</strain>
        <tissue evidence="11">Leaf</tissue>
    </source>
</reference>
<keyword evidence="10" id="KW-0472">Membrane</keyword>
<comment type="caution">
    <text evidence="11">The sequence shown here is derived from an EMBL/GenBank/DDBJ whole genome shotgun (WGS) entry which is preliminary data.</text>
</comment>
<evidence type="ECO:0000256" key="9">
    <source>
        <dbReference type="RuleBase" id="RU003814"/>
    </source>
</evidence>
<keyword evidence="5" id="KW-0648">Protein biosynthesis</keyword>
<dbReference type="SUPFAM" id="SSF100950">
    <property type="entry name" value="NagB/RpiA/CoA transferase-like"/>
    <property type="match status" value="1"/>
</dbReference>
<keyword evidence="10" id="KW-0812">Transmembrane</keyword>
<evidence type="ECO:0000256" key="8">
    <source>
        <dbReference type="ARBA" id="ARBA00046432"/>
    </source>
</evidence>
<comment type="similarity">
    <text evidence="2 9">Belongs to the eIF-2B alpha/beta/delta subunits family.</text>
</comment>
<dbReference type="InterPro" id="IPR037171">
    <property type="entry name" value="NagB/RpiA_transferase-like"/>
</dbReference>
<accession>A0AAD8M2W9</accession>
<organism evidence="11 12">
    <name type="scientific">Heracleum sosnowskyi</name>
    <dbReference type="NCBI Taxonomy" id="360622"/>
    <lineage>
        <taxon>Eukaryota</taxon>
        <taxon>Viridiplantae</taxon>
        <taxon>Streptophyta</taxon>
        <taxon>Embryophyta</taxon>
        <taxon>Tracheophyta</taxon>
        <taxon>Spermatophyta</taxon>
        <taxon>Magnoliopsida</taxon>
        <taxon>eudicotyledons</taxon>
        <taxon>Gunneridae</taxon>
        <taxon>Pentapetalae</taxon>
        <taxon>asterids</taxon>
        <taxon>campanulids</taxon>
        <taxon>Apiales</taxon>
        <taxon>Apiaceae</taxon>
        <taxon>Apioideae</taxon>
        <taxon>apioid superclade</taxon>
        <taxon>Tordylieae</taxon>
        <taxon>Tordyliinae</taxon>
        <taxon>Heracleum</taxon>
    </lineage>
</organism>
<dbReference type="Pfam" id="PF01008">
    <property type="entry name" value="IF-2B"/>
    <property type="match status" value="1"/>
</dbReference>
<protein>
    <recommendedName>
        <fullName evidence="6">Translation initiation factor eIF2B subunit delta</fullName>
    </recommendedName>
    <alternativeName>
        <fullName evidence="7">eIF2B GDP-GTP exchange factor subunit delta</fullName>
    </alternativeName>
</protein>
<evidence type="ECO:0000256" key="10">
    <source>
        <dbReference type="SAM" id="Phobius"/>
    </source>
</evidence>
<sequence length="113" mass="12796">MPGTLIAKERHLQRLHMMLRFAFWFTLELECGFIKVGIMYLAGDISGGNARCIAMLQAFQESIKSYSTPAEKALNRDLTVKINCYVSVLIECRPISISMGNAIKFVETFIILF</sequence>
<evidence type="ECO:0000256" key="2">
    <source>
        <dbReference type="ARBA" id="ARBA00007251"/>
    </source>
</evidence>
<keyword evidence="3" id="KW-0963">Cytoplasm</keyword>
<dbReference type="AlphaFoldDB" id="A0AAD8M2W9"/>
<keyword evidence="12" id="KW-1185">Reference proteome</keyword>
<dbReference type="InterPro" id="IPR000649">
    <property type="entry name" value="IF-2B-related"/>
</dbReference>
<evidence type="ECO:0000256" key="6">
    <source>
        <dbReference type="ARBA" id="ARBA00044147"/>
    </source>
</evidence>
<reference evidence="11" key="2">
    <citation type="submission" date="2023-05" db="EMBL/GenBank/DDBJ databases">
        <authorList>
            <person name="Schelkunov M.I."/>
        </authorList>
    </citation>
    <scope>NUCLEOTIDE SEQUENCE</scope>
    <source>
        <strain evidence="11">Hsosn_3</strain>
        <tissue evidence="11">Leaf</tissue>
    </source>
</reference>
<keyword evidence="10" id="KW-1133">Transmembrane helix</keyword>